<sequence>MANASIEHPASSGNFQTKQSSEIDILRSQLINEDDQPLMSSEFFNKTQELLQVLVNDLMACDAKWTLFVATAFSYQYEHKLIPFPPKFAHEETGHDIDALVMVINDTPKLTVILDHIVEENFQELNKEVIELLYWVLITQNNPSLRLLDGQEVEAMLQSMGMKDLPLKPTFIFEIMAAQEFHSQQAFGKVNSVLPLRKGFYGHKLDTFYSIIHNGFTIAHCKGQETLMLSTDFLTTLHKSPCGTAWGYSLCGSLISCTALCEFAYDSAEDNTTPNSRDKAFDDFEIKDPKRVRMRYLLIYGSRLLQEKNHSKDAGKTEWYVRHKYTLAMTTYLLVLASIAVVNSGVSPPITSFIVQKLHGAYECLRKFLAT</sequence>
<dbReference type="SUPFAM" id="SSF56399">
    <property type="entry name" value="ADP-ribosylation"/>
    <property type="match status" value="1"/>
</dbReference>
<dbReference type="InterPro" id="IPR041400">
    <property type="entry name" value="PARP16_N"/>
</dbReference>
<evidence type="ECO:0000259" key="6">
    <source>
        <dbReference type="Pfam" id="PF18084"/>
    </source>
</evidence>
<dbReference type="Proteomes" id="UP000095300">
    <property type="component" value="Unassembled WGS sequence"/>
</dbReference>
<keyword evidence="3" id="KW-0548">Nucleotidyltransferase</keyword>
<evidence type="ECO:0000256" key="2">
    <source>
        <dbReference type="ARBA" id="ARBA00022679"/>
    </source>
</evidence>
<dbReference type="AlphaFoldDB" id="A0A1I8Q1T8"/>
<comment type="similarity">
    <text evidence="5">Belongs to the ARTD/PARP family.</text>
</comment>
<evidence type="ECO:0000256" key="3">
    <source>
        <dbReference type="ARBA" id="ARBA00022695"/>
    </source>
</evidence>
<dbReference type="InterPro" id="IPR051838">
    <property type="entry name" value="ARTD_PARP"/>
</dbReference>
<dbReference type="Pfam" id="PF18084">
    <property type="entry name" value="ARTD15_N"/>
    <property type="match status" value="1"/>
</dbReference>
<proteinExistence type="inferred from homology"/>
<dbReference type="EnsemblMetazoa" id="SCAU013075-RA">
    <property type="protein sequence ID" value="SCAU013075-PA"/>
    <property type="gene ID" value="SCAU013075"/>
</dbReference>
<reference evidence="7" key="1">
    <citation type="submission" date="2020-05" db="UniProtKB">
        <authorList>
            <consortium name="EnsemblMetazoa"/>
        </authorList>
    </citation>
    <scope>IDENTIFICATION</scope>
    <source>
        <strain evidence="7">USDA</strain>
    </source>
</reference>
<evidence type="ECO:0000256" key="5">
    <source>
        <dbReference type="ARBA" id="ARBA00024347"/>
    </source>
</evidence>
<evidence type="ECO:0000256" key="4">
    <source>
        <dbReference type="ARBA" id="ARBA00023027"/>
    </source>
</evidence>
<keyword evidence="4" id="KW-0520">NAD</keyword>
<protein>
    <recommendedName>
        <fullName evidence="6">PARP16 N-terminal domain-containing protein</fullName>
    </recommendedName>
</protein>
<keyword evidence="1" id="KW-0328">Glycosyltransferase</keyword>
<name>A0A1I8Q1T8_STOCA</name>
<organism evidence="7 8">
    <name type="scientific">Stomoxys calcitrans</name>
    <name type="common">Stable fly</name>
    <name type="synonym">Conops calcitrans</name>
    <dbReference type="NCBI Taxonomy" id="35570"/>
    <lineage>
        <taxon>Eukaryota</taxon>
        <taxon>Metazoa</taxon>
        <taxon>Ecdysozoa</taxon>
        <taxon>Arthropoda</taxon>
        <taxon>Hexapoda</taxon>
        <taxon>Insecta</taxon>
        <taxon>Pterygota</taxon>
        <taxon>Neoptera</taxon>
        <taxon>Endopterygota</taxon>
        <taxon>Diptera</taxon>
        <taxon>Brachycera</taxon>
        <taxon>Muscomorpha</taxon>
        <taxon>Muscoidea</taxon>
        <taxon>Muscidae</taxon>
        <taxon>Stomoxys</taxon>
    </lineage>
</organism>
<feature type="domain" description="PARP16 N-terminal" evidence="6">
    <location>
        <begin position="53"/>
        <end position="137"/>
    </location>
</feature>
<evidence type="ECO:0000256" key="1">
    <source>
        <dbReference type="ARBA" id="ARBA00022676"/>
    </source>
</evidence>
<gene>
    <name evidence="7" type="primary">106082001</name>
</gene>
<dbReference type="GO" id="GO:0016757">
    <property type="term" value="F:glycosyltransferase activity"/>
    <property type="evidence" value="ECO:0007669"/>
    <property type="project" value="UniProtKB-KW"/>
</dbReference>
<evidence type="ECO:0000313" key="8">
    <source>
        <dbReference type="Proteomes" id="UP000095300"/>
    </source>
</evidence>
<keyword evidence="8" id="KW-1185">Reference proteome</keyword>
<dbReference type="VEuPathDB" id="VectorBase:SCAU013075"/>
<dbReference type="STRING" id="35570.A0A1I8Q1T8"/>
<accession>A0A1I8Q1T8</accession>
<dbReference type="GO" id="GO:0016779">
    <property type="term" value="F:nucleotidyltransferase activity"/>
    <property type="evidence" value="ECO:0007669"/>
    <property type="project" value="UniProtKB-KW"/>
</dbReference>
<evidence type="ECO:0000313" key="7">
    <source>
        <dbReference type="EnsemblMetazoa" id="SCAU013075-PA"/>
    </source>
</evidence>
<dbReference type="PANTHER" id="PTHR21328">
    <property type="entry name" value="POLY ADP-RIBOSE POLYMERASE FAMILY, MEMBER PARP"/>
    <property type="match status" value="1"/>
</dbReference>
<keyword evidence="2" id="KW-0808">Transferase</keyword>